<proteinExistence type="inferred from homology"/>
<dbReference type="EC" id="6.3.3.2" evidence="4"/>
<comment type="similarity">
    <text evidence="1 4">Belongs to the 5-formyltetrahydrofolate cyclo-ligase family.</text>
</comment>
<dbReference type="PIRSF" id="PIRSF006806">
    <property type="entry name" value="FTHF_cligase"/>
    <property type="match status" value="1"/>
</dbReference>
<comment type="catalytic activity">
    <reaction evidence="4">
        <text>(6S)-5-formyl-5,6,7,8-tetrahydrofolate + ATP = (6R)-5,10-methenyltetrahydrofolate + ADP + phosphate</text>
        <dbReference type="Rhea" id="RHEA:10488"/>
        <dbReference type="ChEBI" id="CHEBI:30616"/>
        <dbReference type="ChEBI" id="CHEBI:43474"/>
        <dbReference type="ChEBI" id="CHEBI:57455"/>
        <dbReference type="ChEBI" id="CHEBI:57457"/>
        <dbReference type="ChEBI" id="CHEBI:456216"/>
        <dbReference type="EC" id="6.3.3.2"/>
    </reaction>
</comment>
<evidence type="ECO:0000313" key="6">
    <source>
        <dbReference type="Proteomes" id="UP000647491"/>
    </source>
</evidence>
<evidence type="ECO:0000256" key="4">
    <source>
        <dbReference type="RuleBase" id="RU361279"/>
    </source>
</evidence>
<protein>
    <recommendedName>
        <fullName evidence="4">5-formyltetrahydrofolate cyclo-ligase</fullName>
        <ecNumber evidence="4">6.3.3.2</ecNumber>
    </recommendedName>
</protein>
<keyword evidence="3 4" id="KW-0067">ATP-binding</keyword>
<dbReference type="PANTHER" id="PTHR23407:SF1">
    <property type="entry name" value="5-FORMYLTETRAHYDROFOLATE CYCLO-LIGASE"/>
    <property type="match status" value="1"/>
</dbReference>
<name>A0ABR7NQK1_9FIRM</name>
<dbReference type="Proteomes" id="UP000647491">
    <property type="component" value="Unassembled WGS sequence"/>
</dbReference>
<evidence type="ECO:0000256" key="1">
    <source>
        <dbReference type="ARBA" id="ARBA00010638"/>
    </source>
</evidence>
<keyword evidence="4" id="KW-0479">Metal-binding</keyword>
<reference evidence="5 6" key="1">
    <citation type="submission" date="2020-08" db="EMBL/GenBank/DDBJ databases">
        <title>Genome public.</title>
        <authorList>
            <person name="Liu C."/>
            <person name="Sun Q."/>
        </authorList>
    </citation>
    <scope>NUCLEOTIDE SEQUENCE [LARGE SCALE GENOMIC DNA]</scope>
    <source>
        <strain evidence="5 6">BX10</strain>
    </source>
</reference>
<sequence length="201" mass="22959">MWDTQKADLRKQMRGLLKAVSAEEKTAWDREVCRRVLSRPEISGADRILGYMALSWETGTRKLLEKLLREGKRVALPRVVMDGKNSQEKGPWMVFFEIRSMDDLEEGAFHILEPGGYCPKADWRTAPVLVPGMAFTPDGRRLGKGGGYYDCFLEREPDHETLALAYGFQMVETLPGEEHDRPVDMVITPEQIFFSGRHRGK</sequence>
<dbReference type="PANTHER" id="PTHR23407">
    <property type="entry name" value="ATPASE INHIBITOR/5-FORMYLTETRAHYDROFOLATE CYCLO-LIGASE"/>
    <property type="match status" value="1"/>
</dbReference>
<keyword evidence="2 4" id="KW-0547">Nucleotide-binding</keyword>
<comment type="cofactor">
    <cofactor evidence="4">
        <name>Mg(2+)</name>
        <dbReference type="ChEBI" id="CHEBI:18420"/>
    </cofactor>
</comment>
<evidence type="ECO:0000313" key="5">
    <source>
        <dbReference type="EMBL" id="MBC8598390.1"/>
    </source>
</evidence>
<evidence type="ECO:0000256" key="3">
    <source>
        <dbReference type="ARBA" id="ARBA00022840"/>
    </source>
</evidence>
<dbReference type="Gene3D" id="3.40.50.10420">
    <property type="entry name" value="NagB/RpiA/CoA transferase-like"/>
    <property type="match status" value="1"/>
</dbReference>
<comment type="caution">
    <text evidence="5">The sequence shown here is derived from an EMBL/GenBank/DDBJ whole genome shotgun (WGS) entry which is preliminary data.</text>
</comment>
<dbReference type="SUPFAM" id="SSF100950">
    <property type="entry name" value="NagB/RpiA/CoA transferase-like"/>
    <property type="match status" value="1"/>
</dbReference>
<dbReference type="NCBIfam" id="TIGR02727">
    <property type="entry name" value="MTHFS_bact"/>
    <property type="match status" value="1"/>
</dbReference>
<keyword evidence="4" id="KW-0460">Magnesium</keyword>
<evidence type="ECO:0000256" key="2">
    <source>
        <dbReference type="ARBA" id="ARBA00022741"/>
    </source>
</evidence>
<keyword evidence="6" id="KW-1185">Reference proteome</keyword>
<dbReference type="EMBL" id="JACRTJ010000009">
    <property type="protein sequence ID" value="MBC8598390.1"/>
    <property type="molecule type" value="Genomic_DNA"/>
</dbReference>
<dbReference type="InterPro" id="IPR037171">
    <property type="entry name" value="NagB/RpiA_transferase-like"/>
</dbReference>
<dbReference type="GO" id="GO:0030272">
    <property type="term" value="F:5-formyltetrahydrofolate cyclo-ligase activity"/>
    <property type="evidence" value="ECO:0007669"/>
    <property type="project" value="UniProtKB-EC"/>
</dbReference>
<gene>
    <name evidence="5" type="ORF">H8708_03950</name>
</gene>
<organism evidence="5 6">
    <name type="scientific">Enterocloster hominis</name>
    <name type="common">ex Liu et al. 2021</name>
    <dbReference type="NCBI Taxonomy" id="2763663"/>
    <lineage>
        <taxon>Bacteria</taxon>
        <taxon>Bacillati</taxon>
        <taxon>Bacillota</taxon>
        <taxon>Clostridia</taxon>
        <taxon>Lachnospirales</taxon>
        <taxon>Lachnospiraceae</taxon>
        <taxon>Enterocloster</taxon>
    </lineage>
</organism>
<dbReference type="Pfam" id="PF01812">
    <property type="entry name" value="5-FTHF_cyc-lig"/>
    <property type="match status" value="1"/>
</dbReference>
<accession>A0ABR7NQK1</accession>
<keyword evidence="5" id="KW-0436">Ligase</keyword>
<dbReference type="InterPro" id="IPR024185">
    <property type="entry name" value="FTHF_cligase-like_sf"/>
</dbReference>
<dbReference type="RefSeq" id="WP_262427032.1">
    <property type="nucleotide sequence ID" value="NZ_JACRTJ010000009.1"/>
</dbReference>
<dbReference type="InterPro" id="IPR002698">
    <property type="entry name" value="FTHF_cligase"/>
</dbReference>